<keyword evidence="4" id="KW-1185">Reference proteome</keyword>
<organism evidence="3 4">
    <name type="scientific">Cyanidioschyzon merolae (strain NIES-3377 / 10D)</name>
    <name type="common">Unicellular red alga</name>
    <dbReference type="NCBI Taxonomy" id="280699"/>
    <lineage>
        <taxon>Eukaryota</taxon>
        <taxon>Rhodophyta</taxon>
        <taxon>Bangiophyceae</taxon>
        <taxon>Cyanidiales</taxon>
        <taxon>Cyanidiaceae</taxon>
        <taxon>Cyanidioschyzon</taxon>
    </lineage>
</organism>
<dbReference type="AlphaFoldDB" id="M1VF26"/>
<feature type="region of interest" description="Disordered" evidence="1">
    <location>
        <begin position="1"/>
        <end position="31"/>
    </location>
</feature>
<evidence type="ECO:0000313" key="3">
    <source>
        <dbReference type="EMBL" id="BAM81557.1"/>
    </source>
</evidence>
<evidence type="ECO:0000313" key="4">
    <source>
        <dbReference type="Proteomes" id="UP000007014"/>
    </source>
</evidence>
<reference evidence="3 4" key="1">
    <citation type="journal article" date="2004" name="Nature">
        <title>Genome sequence of the ultrasmall unicellular red alga Cyanidioschyzon merolae 10D.</title>
        <authorList>
            <person name="Matsuzaki M."/>
            <person name="Misumi O."/>
            <person name="Shin-i T."/>
            <person name="Maruyama S."/>
            <person name="Takahara M."/>
            <person name="Miyagishima S."/>
            <person name="Mori T."/>
            <person name="Nishida K."/>
            <person name="Yagisawa F."/>
            <person name="Nishida K."/>
            <person name="Yoshida Y."/>
            <person name="Nishimura Y."/>
            <person name="Nakao S."/>
            <person name="Kobayashi T."/>
            <person name="Momoyama Y."/>
            <person name="Higashiyama T."/>
            <person name="Minoda A."/>
            <person name="Sano M."/>
            <person name="Nomoto H."/>
            <person name="Oishi K."/>
            <person name="Hayashi H."/>
            <person name="Ohta F."/>
            <person name="Nishizaka S."/>
            <person name="Haga S."/>
            <person name="Miura S."/>
            <person name="Morishita T."/>
            <person name="Kabeya Y."/>
            <person name="Terasawa K."/>
            <person name="Suzuki Y."/>
            <person name="Ishii Y."/>
            <person name="Asakawa S."/>
            <person name="Takano H."/>
            <person name="Ohta N."/>
            <person name="Kuroiwa H."/>
            <person name="Tanaka K."/>
            <person name="Shimizu N."/>
            <person name="Sugano S."/>
            <person name="Sato N."/>
            <person name="Nozaki H."/>
            <person name="Ogasawara N."/>
            <person name="Kohara Y."/>
            <person name="Kuroiwa T."/>
        </authorList>
    </citation>
    <scope>NUCLEOTIDE SEQUENCE [LARGE SCALE GENOMIC DNA]</scope>
    <source>
        <strain evidence="3 4">10D</strain>
    </source>
</reference>
<evidence type="ECO:0000256" key="1">
    <source>
        <dbReference type="SAM" id="MobiDB-lite"/>
    </source>
</evidence>
<dbReference type="OrthoDB" id="9547406at2759"/>
<dbReference type="Gramene" id="CMO204CT">
    <property type="protein sequence ID" value="CMO204CT"/>
    <property type="gene ID" value="CMO204C"/>
</dbReference>
<dbReference type="GO" id="GO:0005634">
    <property type="term" value="C:nucleus"/>
    <property type="evidence" value="ECO:0007669"/>
    <property type="project" value="TreeGrafter"/>
</dbReference>
<feature type="domain" description="JmjC" evidence="2">
    <location>
        <begin position="268"/>
        <end position="445"/>
    </location>
</feature>
<evidence type="ECO:0000259" key="2">
    <source>
        <dbReference type="PROSITE" id="PS51184"/>
    </source>
</evidence>
<dbReference type="PROSITE" id="PS51184">
    <property type="entry name" value="JMJC"/>
    <property type="match status" value="1"/>
</dbReference>
<dbReference type="EMBL" id="AP006497">
    <property type="protein sequence ID" value="BAM81557.1"/>
    <property type="molecule type" value="Genomic_DNA"/>
</dbReference>
<dbReference type="eggNOG" id="KOG1246">
    <property type="taxonomic scope" value="Eukaryota"/>
</dbReference>
<dbReference type="SMART" id="SM00558">
    <property type="entry name" value="JmjC"/>
    <property type="match status" value="1"/>
</dbReference>
<dbReference type="Gene3D" id="2.60.120.650">
    <property type="entry name" value="Cupin"/>
    <property type="match status" value="1"/>
</dbReference>
<dbReference type="GeneID" id="16995661"/>
<gene>
    <name evidence="3" type="ORF">CYME_CMO204C</name>
</gene>
<dbReference type="KEGG" id="cme:CYME_CMO204C"/>
<dbReference type="Proteomes" id="UP000007014">
    <property type="component" value="Chromosome 15"/>
</dbReference>
<dbReference type="PANTHER" id="PTHR10694">
    <property type="entry name" value="LYSINE-SPECIFIC DEMETHYLASE"/>
    <property type="match status" value="1"/>
</dbReference>
<reference evidence="3 4" key="2">
    <citation type="journal article" date="2007" name="BMC Biol.">
        <title>A 100%-complete sequence reveals unusually simple genomic features in the hot-spring red alga Cyanidioschyzon merolae.</title>
        <authorList>
            <person name="Nozaki H."/>
            <person name="Takano H."/>
            <person name="Misumi O."/>
            <person name="Terasawa K."/>
            <person name="Matsuzaki M."/>
            <person name="Maruyama S."/>
            <person name="Nishida K."/>
            <person name="Yagisawa F."/>
            <person name="Yoshida Y."/>
            <person name="Fujiwara T."/>
            <person name="Takio S."/>
            <person name="Tamura K."/>
            <person name="Chung S.J."/>
            <person name="Nakamura S."/>
            <person name="Kuroiwa H."/>
            <person name="Tanaka K."/>
            <person name="Sato N."/>
            <person name="Kuroiwa T."/>
        </authorList>
    </citation>
    <scope>NUCLEOTIDE SEQUENCE [LARGE SCALE GENOMIC DNA]</scope>
    <source>
        <strain evidence="3 4">10D</strain>
    </source>
</reference>
<sequence length="724" mass="81361">MPQQNVHQSIADDAQSGVYAEKEHSIASGAHSERAAPAAFAADAPVYRPSPQDLENFVNYVHRSFTEWESHGIVVLSIPPACLEKYGVSEMELTEALHQTMVQPRVQRFPQFAPSERSQRSPQKRVRRTWSNAGWPCFPESNRSMSAAAFRDQVRALDAQLVDWLQTHARASLPATSEPETKSIPLETRLKWQKSIIPERVQWLEACFWEALEHGFAGHPRSVQYAIDIVGLSGSVSDTELPPWLPQGLHYHRHHHQATSCEGCTGAGTSPGGQAVPLKPLSLLRFWPRAGGINVPMAYLGGLFTRFGLHVEDMHLCSLSMLWFGEPKVWYAIPASFADRVEHLIMERWSAASLSGANASCSGALRTPHTLPWALTSKSLLISPASLAQHGIPVYRAVQVPGQIVLTMPRAYHCGFNCGWNVAEAVNWAPLEWLAFSRRAIGWERALQKTGTVNDVLLGFVQMLAALNQAGAALWSNRERSLLRQALCPCVRANLLLIELFRREQTLKCRADNPASCFLVYWIRSSAACLEAAAVLHHWRRKLRLERLHRSWTTTRQRAWNSVTNTLANAQVWRFPRMAIDRLVAGHSWWQEAICVSTLFCSVCRAACGINFAICLECLEFEGNLVKGIRCEEHLMVPCHAEFASGVLMPPRTECQREACRPYDQHSDPVDQEDAPARQQQHQQLPMLVVSHLPPARLLGRLLRYWNESTTIFRACDDSLSAWR</sequence>
<proteinExistence type="predicted"/>
<dbReference type="InterPro" id="IPR003347">
    <property type="entry name" value="JmjC_dom"/>
</dbReference>
<dbReference type="SUPFAM" id="SSF51197">
    <property type="entry name" value="Clavaminate synthase-like"/>
    <property type="match status" value="1"/>
</dbReference>
<dbReference type="GO" id="GO:0032452">
    <property type="term" value="F:histone demethylase activity"/>
    <property type="evidence" value="ECO:0007669"/>
    <property type="project" value="TreeGrafter"/>
</dbReference>
<accession>M1VF26</accession>
<dbReference type="RefSeq" id="XP_005537593.1">
    <property type="nucleotide sequence ID" value="XM_005537536.1"/>
</dbReference>
<dbReference type="GO" id="GO:0010468">
    <property type="term" value="P:regulation of gene expression"/>
    <property type="evidence" value="ECO:0007669"/>
    <property type="project" value="TreeGrafter"/>
</dbReference>
<protein>
    <submittedName>
        <fullName evidence="3">Similar to retinoblastoma binding protein 2</fullName>
    </submittedName>
</protein>
<name>M1VF26_CYAM1</name>
<dbReference type="GO" id="GO:0000785">
    <property type="term" value="C:chromatin"/>
    <property type="evidence" value="ECO:0007669"/>
    <property type="project" value="TreeGrafter"/>
</dbReference>
<dbReference type="Pfam" id="PF02373">
    <property type="entry name" value="JmjC"/>
    <property type="match status" value="1"/>
</dbReference>
<dbReference type="STRING" id="280699.M1VF26"/>
<dbReference type="HOGENOM" id="CLU_382372_0_0_1"/>